<name>A0A261XSX3_9FUNG</name>
<gene>
    <name evidence="1" type="ORF">BZG36_05588</name>
</gene>
<evidence type="ECO:0000313" key="1">
    <source>
        <dbReference type="EMBL" id="OZJ01467.1"/>
    </source>
</evidence>
<proteinExistence type="predicted"/>
<organism evidence="1 2">
    <name type="scientific">Bifiguratus adelaidae</name>
    <dbReference type="NCBI Taxonomy" id="1938954"/>
    <lineage>
        <taxon>Eukaryota</taxon>
        <taxon>Fungi</taxon>
        <taxon>Fungi incertae sedis</taxon>
        <taxon>Mucoromycota</taxon>
        <taxon>Mucoromycotina</taxon>
        <taxon>Endogonomycetes</taxon>
        <taxon>Endogonales</taxon>
        <taxon>Endogonales incertae sedis</taxon>
        <taxon>Bifiguratus</taxon>
    </lineage>
</organism>
<feature type="non-terminal residue" evidence="1">
    <location>
        <position position="1"/>
    </location>
</feature>
<protein>
    <submittedName>
        <fullName evidence="1">Uncharacterized protein</fullName>
    </submittedName>
</protein>
<accession>A0A261XSX3</accession>
<evidence type="ECO:0000313" key="2">
    <source>
        <dbReference type="Proteomes" id="UP000242875"/>
    </source>
</evidence>
<dbReference type="Proteomes" id="UP000242875">
    <property type="component" value="Unassembled WGS sequence"/>
</dbReference>
<keyword evidence="2" id="KW-1185">Reference proteome</keyword>
<reference evidence="1 2" key="1">
    <citation type="journal article" date="2017" name="Mycologia">
        <title>Bifiguratus adelaidae, gen. et sp. nov., a new member of Mucoromycotina in endophytic and soil-dwelling habitats.</title>
        <authorList>
            <person name="Torres-Cruz T.J."/>
            <person name="Billingsley Tobias T.L."/>
            <person name="Almatruk M."/>
            <person name="Hesse C."/>
            <person name="Kuske C.R."/>
            <person name="Desiro A."/>
            <person name="Benucci G.M."/>
            <person name="Bonito G."/>
            <person name="Stajich J.E."/>
            <person name="Dunlap C."/>
            <person name="Arnold A.E."/>
            <person name="Porras-Alfaro A."/>
        </authorList>
    </citation>
    <scope>NUCLEOTIDE SEQUENCE [LARGE SCALE GENOMIC DNA]</scope>
    <source>
        <strain evidence="1 2">AZ0501</strain>
    </source>
</reference>
<dbReference type="AlphaFoldDB" id="A0A261XSX3"/>
<comment type="caution">
    <text evidence="1">The sequence shown here is derived from an EMBL/GenBank/DDBJ whole genome shotgun (WGS) entry which is preliminary data.</text>
</comment>
<dbReference type="EMBL" id="MVBO01000350">
    <property type="protein sequence ID" value="OZJ01467.1"/>
    <property type="molecule type" value="Genomic_DNA"/>
</dbReference>
<sequence length="53" mass="6207">CNGDMTCLMRAIRRLHMDKKQSMGSVYHRLSTSPRSRRDIRLIVQLSTKAQFL</sequence>